<sequence>MFVTLDAARQVKNKTGLSVNIVPYSDNTEGIMGGDSSNPKWDEYIRQYKRKYKPYIRLIRKYIIENKLIGITGDQQNEWAFEFSDGANLGFSWRAWGDLMQAIVNKREGYMTYYM</sequence>
<accession>A0A0F9NMB2</accession>
<protein>
    <submittedName>
        <fullName evidence="1">Uncharacterized protein</fullName>
    </submittedName>
</protein>
<evidence type="ECO:0000313" key="1">
    <source>
        <dbReference type="EMBL" id="KKN13197.1"/>
    </source>
</evidence>
<reference evidence="1" key="1">
    <citation type="journal article" date="2015" name="Nature">
        <title>Complex archaea that bridge the gap between prokaryotes and eukaryotes.</title>
        <authorList>
            <person name="Spang A."/>
            <person name="Saw J.H."/>
            <person name="Jorgensen S.L."/>
            <person name="Zaremba-Niedzwiedzka K."/>
            <person name="Martijn J."/>
            <person name="Lind A.E."/>
            <person name="van Eijk R."/>
            <person name="Schleper C."/>
            <person name="Guy L."/>
            <person name="Ettema T.J."/>
        </authorList>
    </citation>
    <scope>NUCLEOTIDE SEQUENCE</scope>
</reference>
<dbReference type="AlphaFoldDB" id="A0A0F9NMB2"/>
<gene>
    <name evidence="1" type="ORF">LCGC14_1008950</name>
</gene>
<dbReference type="EMBL" id="LAZR01003950">
    <property type="protein sequence ID" value="KKN13197.1"/>
    <property type="molecule type" value="Genomic_DNA"/>
</dbReference>
<proteinExistence type="predicted"/>
<name>A0A0F9NMB2_9ZZZZ</name>
<organism evidence="1">
    <name type="scientific">marine sediment metagenome</name>
    <dbReference type="NCBI Taxonomy" id="412755"/>
    <lineage>
        <taxon>unclassified sequences</taxon>
        <taxon>metagenomes</taxon>
        <taxon>ecological metagenomes</taxon>
    </lineage>
</organism>
<comment type="caution">
    <text evidence="1">The sequence shown here is derived from an EMBL/GenBank/DDBJ whole genome shotgun (WGS) entry which is preliminary data.</text>
</comment>